<evidence type="ECO:0000256" key="6">
    <source>
        <dbReference type="SAM" id="Phobius"/>
    </source>
</evidence>
<feature type="transmembrane region" description="Helical" evidence="6">
    <location>
        <begin position="104"/>
        <end position="125"/>
    </location>
</feature>
<name>A0A1H2MZR5_9ACTN</name>
<evidence type="ECO:0000256" key="4">
    <source>
        <dbReference type="ARBA" id="ARBA00022989"/>
    </source>
</evidence>
<evidence type="ECO:0000313" key="8">
    <source>
        <dbReference type="EMBL" id="SDU98759.1"/>
    </source>
</evidence>
<gene>
    <name evidence="8" type="ORF">SAMN04488544_3048</name>
</gene>
<proteinExistence type="predicted"/>
<evidence type="ECO:0000256" key="5">
    <source>
        <dbReference type="ARBA" id="ARBA00023136"/>
    </source>
</evidence>
<evidence type="ECO:0000256" key="1">
    <source>
        <dbReference type="ARBA" id="ARBA00004651"/>
    </source>
</evidence>
<keyword evidence="3 6" id="KW-0812">Transmembrane</keyword>
<dbReference type="OrthoDB" id="582337at2"/>
<organism evidence="8 9">
    <name type="scientific">Microlunatus sagamiharensis</name>
    <dbReference type="NCBI Taxonomy" id="546874"/>
    <lineage>
        <taxon>Bacteria</taxon>
        <taxon>Bacillati</taxon>
        <taxon>Actinomycetota</taxon>
        <taxon>Actinomycetes</taxon>
        <taxon>Propionibacteriales</taxon>
        <taxon>Propionibacteriaceae</taxon>
        <taxon>Microlunatus</taxon>
    </lineage>
</organism>
<keyword evidence="2" id="KW-1003">Cell membrane</keyword>
<evidence type="ECO:0000256" key="3">
    <source>
        <dbReference type="ARBA" id="ARBA00022692"/>
    </source>
</evidence>
<dbReference type="GO" id="GO:0005886">
    <property type="term" value="C:plasma membrane"/>
    <property type="evidence" value="ECO:0007669"/>
    <property type="project" value="UniProtKB-SubCell"/>
</dbReference>
<feature type="transmembrane region" description="Helical" evidence="6">
    <location>
        <begin position="33"/>
        <end position="54"/>
    </location>
</feature>
<evidence type="ECO:0000256" key="2">
    <source>
        <dbReference type="ARBA" id="ARBA00022475"/>
    </source>
</evidence>
<feature type="domain" description="DUF202" evidence="7">
    <location>
        <begin position="24"/>
        <end position="92"/>
    </location>
</feature>
<sequence>MSDEQADRRWPRSVYGVGSEPDPRFTFANERTFLAWIRTGLGFLAAGVAVAAVARIDQRLSLEVRLASLLLVACGLGCAVGAWLRWVGSERAMREGRALPSSPLLLVLVGVLVVVALIAAVVLFVG</sequence>
<feature type="transmembrane region" description="Helical" evidence="6">
    <location>
        <begin position="66"/>
        <end position="84"/>
    </location>
</feature>
<dbReference type="STRING" id="546874.SAMN04488544_3048"/>
<keyword evidence="9" id="KW-1185">Reference proteome</keyword>
<evidence type="ECO:0000313" key="9">
    <source>
        <dbReference type="Proteomes" id="UP000198825"/>
    </source>
</evidence>
<dbReference type="PANTHER" id="PTHR34187:SF2">
    <property type="entry name" value="DUF202 DOMAIN-CONTAINING PROTEIN"/>
    <property type="match status" value="1"/>
</dbReference>
<comment type="subcellular location">
    <subcellularLocation>
        <location evidence="1">Cell membrane</location>
        <topology evidence="1">Multi-pass membrane protein</topology>
    </subcellularLocation>
</comment>
<accession>A0A1H2MZR5</accession>
<dbReference type="Pfam" id="PF02656">
    <property type="entry name" value="DUF202"/>
    <property type="match status" value="1"/>
</dbReference>
<dbReference type="Proteomes" id="UP000198825">
    <property type="component" value="Chromosome I"/>
</dbReference>
<reference evidence="9" key="1">
    <citation type="submission" date="2016-10" db="EMBL/GenBank/DDBJ databases">
        <authorList>
            <person name="Varghese N."/>
            <person name="Submissions S."/>
        </authorList>
    </citation>
    <scope>NUCLEOTIDE SEQUENCE [LARGE SCALE GENOMIC DNA]</scope>
    <source>
        <strain evidence="9">DSM 21743</strain>
    </source>
</reference>
<protein>
    <submittedName>
        <fullName evidence="8">Putative membrane protein</fullName>
    </submittedName>
</protein>
<evidence type="ECO:0000259" key="7">
    <source>
        <dbReference type="Pfam" id="PF02656"/>
    </source>
</evidence>
<dbReference type="PANTHER" id="PTHR34187">
    <property type="entry name" value="FGR18P"/>
    <property type="match status" value="1"/>
</dbReference>
<keyword evidence="5 6" id="KW-0472">Membrane</keyword>
<dbReference type="InterPro" id="IPR052053">
    <property type="entry name" value="IM_YidH-like"/>
</dbReference>
<dbReference type="InterPro" id="IPR003807">
    <property type="entry name" value="DUF202"/>
</dbReference>
<keyword evidence="4 6" id="KW-1133">Transmembrane helix</keyword>
<dbReference type="AlphaFoldDB" id="A0A1H2MZR5"/>
<dbReference type="RefSeq" id="WP_091075991.1">
    <property type="nucleotide sequence ID" value="NZ_LT629799.1"/>
</dbReference>
<dbReference type="EMBL" id="LT629799">
    <property type="protein sequence ID" value="SDU98759.1"/>
    <property type="molecule type" value="Genomic_DNA"/>
</dbReference>